<dbReference type="PATRIC" id="fig|1421016.3.peg.356"/>
<dbReference type="RefSeq" id="WP_038068542.1">
    <property type="nucleotide sequence ID" value="NZ_AYSN01000012.1"/>
</dbReference>
<evidence type="ECO:0000259" key="5">
    <source>
        <dbReference type="PROSITE" id="PS50893"/>
    </source>
</evidence>
<dbReference type="InterPro" id="IPR025302">
    <property type="entry name" value="DrrA1/2-like_C"/>
</dbReference>
<dbReference type="InterPro" id="IPR003439">
    <property type="entry name" value="ABC_transporter-like_ATP-bd"/>
</dbReference>
<dbReference type="Pfam" id="PF13732">
    <property type="entry name" value="DrrA1-3_C"/>
    <property type="match status" value="1"/>
</dbReference>
<dbReference type="SUPFAM" id="SSF52540">
    <property type="entry name" value="P-loop containing nucleoside triphosphate hydrolases"/>
    <property type="match status" value="1"/>
</dbReference>
<dbReference type="InterPro" id="IPR027417">
    <property type="entry name" value="P-loop_NTPase"/>
</dbReference>
<name>W9EES1_9THEO</name>
<protein>
    <submittedName>
        <fullName evidence="6">ABC transporter</fullName>
    </submittedName>
</protein>
<sequence length="306" mass="35199">MIEVNNLTKSYGNNTVLKQISFKIDRGSIYGFLGKNGAGKTTTMNILTGFTRYDSGEIYIDGLKFSENKRKLLKKIGYLPENPEFYNYMNSEEYLNFIGELSNMKSKDKRIETILESVNLKYAKKKKIGEYSRGMKQRLGIAAALLNDPEIIFLDEPTSALDPEGRIEVLEIIAELKKRGKTVFLSTHILNDVERVCDYISILDKGEIIISQNLNELKKKYIQPIYDIEFENPCGDLSNRFADIKWIDSIRINKNTVSIYVNDIYEAKTKLIREIAKLDNPVISYKIREASLEDIFIRMVKQNANI</sequence>
<evidence type="ECO:0000256" key="4">
    <source>
        <dbReference type="ARBA" id="ARBA00022840"/>
    </source>
</evidence>
<dbReference type="PANTHER" id="PTHR43335">
    <property type="entry name" value="ABC TRANSPORTER, ATP-BINDING PROTEIN"/>
    <property type="match status" value="1"/>
</dbReference>
<dbReference type="OrthoDB" id="9804819at2"/>
<dbReference type="InterPro" id="IPR003593">
    <property type="entry name" value="AAA+_ATPase"/>
</dbReference>
<dbReference type="Proteomes" id="UP000019481">
    <property type="component" value="Unassembled WGS sequence"/>
</dbReference>
<keyword evidence="7" id="KW-1185">Reference proteome</keyword>
<dbReference type="PROSITE" id="PS50893">
    <property type="entry name" value="ABC_TRANSPORTER_2"/>
    <property type="match status" value="1"/>
</dbReference>
<keyword evidence="4" id="KW-0067">ATP-binding</keyword>
<dbReference type="Pfam" id="PF00005">
    <property type="entry name" value="ABC_tran"/>
    <property type="match status" value="1"/>
</dbReference>
<dbReference type="GO" id="GO:0016887">
    <property type="term" value="F:ATP hydrolysis activity"/>
    <property type="evidence" value="ECO:0007669"/>
    <property type="project" value="InterPro"/>
</dbReference>
<keyword evidence="3" id="KW-0547">Nucleotide-binding</keyword>
<comment type="similarity">
    <text evidence="1">Belongs to the ABC transporter superfamily.</text>
</comment>
<accession>W9EES1</accession>
<dbReference type="AlphaFoldDB" id="W9EES1"/>
<evidence type="ECO:0000256" key="2">
    <source>
        <dbReference type="ARBA" id="ARBA00022448"/>
    </source>
</evidence>
<feature type="domain" description="ABC transporter" evidence="5">
    <location>
        <begin position="2"/>
        <end position="230"/>
    </location>
</feature>
<dbReference type="EMBL" id="AYSN01000012">
    <property type="protein sequence ID" value="ETO39480.1"/>
    <property type="molecule type" value="Genomic_DNA"/>
</dbReference>
<evidence type="ECO:0000313" key="7">
    <source>
        <dbReference type="Proteomes" id="UP000019481"/>
    </source>
</evidence>
<gene>
    <name evidence="6" type="ORF">V518_0350</name>
</gene>
<dbReference type="PANTHER" id="PTHR43335:SF4">
    <property type="entry name" value="ABC TRANSPORTER, ATP-BINDING PROTEIN"/>
    <property type="match status" value="1"/>
</dbReference>
<keyword evidence="2" id="KW-0813">Transport</keyword>
<dbReference type="GO" id="GO:0005524">
    <property type="term" value="F:ATP binding"/>
    <property type="evidence" value="ECO:0007669"/>
    <property type="project" value="UniProtKB-KW"/>
</dbReference>
<dbReference type="SMART" id="SM00382">
    <property type="entry name" value="AAA"/>
    <property type="match status" value="1"/>
</dbReference>
<evidence type="ECO:0000256" key="3">
    <source>
        <dbReference type="ARBA" id="ARBA00022741"/>
    </source>
</evidence>
<evidence type="ECO:0000256" key="1">
    <source>
        <dbReference type="ARBA" id="ARBA00005417"/>
    </source>
</evidence>
<reference evidence="6 7" key="1">
    <citation type="journal article" date="2014" name="Genome Announc.">
        <title>Draft Genome Sequence of an Anaerobic, Thermophilic Bacterium, Thermoanaerobacterium aotearoense SCUT27, Isolated from a Hot Spring in China.</title>
        <authorList>
            <person name="Ai H."/>
            <person name="Zhang J."/>
            <person name="Yang M."/>
            <person name="Yu P."/>
            <person name="Li S."/>
            <person name="Zhu M."/>
            <person name="Dong H."/>
            <person name="Wang S."/>
            <person name="Wang J."/>
        </authorList>
    </citation>
    <scope>NUCLEOTIDE SEQUENCE [LARGE SCALE GENOMIC DNA]</scope>
    <source>
        <strain evidence="6 7">SCUT27</strain>
    </source>
</reference>
<organism evidence="6 7">
    <name type="scientific">Thermoanaerobacterium aotearoense SCUT27</name>
    <dbReference type="NCBI Taxonomy" id="1421016"/>
    <lineage>
        <taxon>Bacteria</taxon>
        <taxon>Bacillati</taxon>
        <taxon>Bacillota</taxon>
        <taxon>Clostridia</taxon>
        <taxon>Thermoanaerobacterales</taxon>
        <taxon>Thermoanaerobacteraceae</taxon>
        <taxon>Thermoanaerobacterium</taxon>
    </lineage>
</organism>
<dbReference type="CDD" id="cd03230">
    <property type="entry name" value="ABC_DR_subfamily_A"/>
    <property type="match status" value="1"/>
</dbReference>
<comment type="caution">
    <text evidence="6">The sequence shown here is derived from an EMBL/GenBank/DDBJ whole genome shotgun (WGS) entry which is preliminary data.</text>
</comment>
<proteinExistence type="inferred from homology"/>
<evidence type="ECO:0000313" key="6">
    <source>
        <dbReference type="EMBL" id="ETO39480.1"/>
    </source>
</evidence>
<dbReference type="Gene3D" id="3.40.50.300">
    <property type="entry name" value="P-loop containing nucleotide triphosphate hydrolases"/>
    <property type="match status" value="1"/>
</dbReference>